<dbReference type="EMBL" id="QTSU01000005">
    <property type="protein sequence ID" value="RDZ26057.1"/>
    <property type="molecule type" value="Genomic_DNA"/>
</dbReference>
<reference evidence="3 4" key="1">
    <citation type="submission" date="2018-08" db="EMBL/GenBank/DDBJ databases">
        <title>Lysobacter sp. zong2l5, whole genome shotgun sequence.</title>
        <authorList>
            <person name="Zhang X."/>
            <person name="Feng G."/>
            <person name="Zhu H."/>
        </authorList>
    </citation>
    <scope>NUCLEOTIDE SEQUENCE [LARGE SCALE GENOMIC DNA]</scope>
    <source>
        <strain evidence="4">zong2l5</strain>
    </source>
</reference>
<dbReference type="InterPro" id="IPR011051">
    <property type="entry name" value="RmlC_Cupin_sf"/>
</dbReference>
<dbReference type="GO" id="GO:0046872">
    <property type="term" value="F:metal ion binding"/>
    <property type="evidence" value="ECO:0007669"/>
    <property type="project" value="UniProtKB-KW"/>
</dbReference>
<evidence type="ECO:0000256" key="1">
    <source>
        <dbReference type="ARBA" id="ARBA00022723"/>
    </source>
</evidence>
<name>A0A371JWU0_9GAMM</name>
<dbReference type="Pfam" id="PF07883">
    <property type="entry name" value="Cupin_2"/>
    <property type="match status" value="1"/>
</dbReference>
<dbReference type="InterPro" id="IPR013096">
    <property type="entry name" value="Cupin_2"/>
</dbReference>
<dbReference type="SUPFAM" id="SSF51182">
    <property type="entry name" value="RmlC-like cupins"/>
    <property type="match status" value="1"/>
</dbReference>
<dbReference type="Proteomes" id="UP000264492">
    <property type="component" value="Unassembled WGS sequence"/>
</dbReference>
<dbReference type="PANTHER" id="PTHR35848:SF6">
    <property type="entry name" value="CUPIN TYPE-2 DOMAIN-CONTAINING PROTEIN"/>
    <property type="match status" value="1"/>
</dbReference>
<sequence>MCTARSCRWMAAGWRVDPIELIRRLRRSTMRSGPMLRVLLAAWVIGGFAHTAQAQCRRDSYVETASAVAIAQPGPHEGRGTTTAYPFFEHAAGFDLAFRQRALHRGSSIGEHRNDKDEIYYVLSGQGRLMLDGAYRDVTAGDAILTRKGSTHGLQQRGREDLVILVVYPRQAKSC</sequence>
<dbReference type="PANTHER" id="PTHR35848">
    <property type="entry name" value="OXALATE-BINDING PROTEIN"/>
    <property type="match status" value="1"/>
</dbReference>
<feature type="domain" description="Cupin type-2" evidence="2">
    <location>
        <begin position="104"/>
        <end position="168"/>
    </location>
</feature>
<proteinExistence type="predicted"/>
<comment type="caution">
    <text evidence="3">The sequence shown here is derived from an EMBL/GenBank/DDBJ whole genome shotgun (WGS) entry which is preliminary data.</text>
</comment>
<evidence type="ECO:0000259" key="2">
    <source>
        <dbReference type="Pfam" id="PF07883"/>
    </source>
</evidence>
<evidence type="ECO:0000313" key="3">
    <source>
        <dbReference type="EMBL" id="RDZ26057.1"/>
    </source>
</evidence>
<dbReference type="InterPro" id="IPR014710">
    <property type="entry name" value="RmlC-like_jellyroll"/>
</dbReference>
<dbReference type="OrthoDB" id="191551at2"/>
<dbReference type="AlphaFoldDB" id="A0A371JWU0"/>
<keyword evidence="4" id="KW-1185">Reference proteome</keyword>
<organism evidence="3 4">
    <name type="scientific">Lysobacter silvisoli</name>
    <dbReference type="NCBI Taxonomy" id="2293254"/>
    <lineage>
        <taxon>Bacteria</taxon>
        <taxon>Pseudomonadati</taxon>
        <taxon>Pseudomonadota</taxon>
        <taxon>Gammaproteobacteria</taxon>
        <taxon>Lysobacterales</taxon>
        <taxon>Lysobacteraceae</taxon>
        <taxon>Lysobacter</taxon>
    </lineage>
</organism>
<dbReference type="Gene3D" id="2.60.120.10">
    <property type="entry name" value="Jelly Rolls"/>
    <property type="match status" value="1"/>
</dbReference>
<accession>A0A371JWU0</accession>
<gene>
    <name evidence="3" type="ORF">DX914_19570</name>
</gene>
<keyword evidence="1" id="KW-0479">Metal-binding</keyword>
<protein>
    <submittedName>
        <fullName evidence="3">Cupin domain-containing protein</fullName>
    </submittedName>
</protein>
<evidence type="ECO:0000313" key="4">
    <source>
        <dbReference type="Proteomes" id="UP000264492"/>
    </source>
</evidence>
<dbReference type="InterPro" id="IPR051610">
    <property type="entry name" value="GPI/OXD"/>
</dbReference>